<evidence type="ECO:0000256" key="1">
    <source>
        <dbReference type="SAM" id="Phobius"/>
    </source>
</evidence>
<protein>
    <submittedName>
        <fullName evidence="2">Lipocalin</fullName>
    </submittedName>
</protein>
<proteinExistence type="predicted"/>
<sequence>MSNVANEVITSFLLFTVIILLKPHYFSTLENPELRDVTKFYVKNAMIWIVNTTMPTSSFCEVDFVWSRSQKYAFFNRSYFRNHTTYIF</sequence>
<accession>A0A224YNM6</accession>
<dbReference type="EMBL" id="GFPF01004284">
    <property type="protein sequence ID" value="MAA15430.1"/>
    <property type="molecule type" value="Transcribed_RNA"/>
</dbReference>
<name>A0A224YNM6_9ACAR</name>
<dbReference type="AlphaFoldDB" id="A0A224YNM6"/>
<keyword evidence="1" id="KW-0812">Transmembrane</keyword>
<feature type="transmembrane region" description="Helical" evidence="1">
    <location>
        <begin position="7"/>
        <end position="25"/>
    </location>
</feature>
<reference evidence="2" key="1">
    <citation type="journal article" date="2017" name="Parasit. Vectors">
        <title>Sialotranscriptomics of Rhipicephalus zambeziensis reveals intricate expression profiles of secretory proteins and suggests tight temporal transcriptional regulation during blood-feeding.</title>
        <authorList>
            <person name="de Castro M.H."/>
            <person name="de Klerk D."/>
            <person name="Pienaar R."/>
            <person name="Rees D.J.G."/>
            <person name="Mans B.J."/>
        </authorList>
    </citation>
    <scope>NUCLEOTIDE SEQUENCE</scope>
    <source>
        <tissue evidence="2">Salivary glands</tissue>
    </source>
</reference>
<evidence type="ECO:0000313" key="2">
    <source>
        <dbReference type="EMBL" id="MAA15430.1"/>
    </source>
</evidence>
<keyword evidence="1" id="KW-0472">Membrane</keyword>
<organism evidence="2">
    <name type="scientific">Rhipicephalus zambeziensis</name>
    <dbReference type="NCBI Taxonomy" id="60191"/>
    <lineage>
        <taxon>Eukaryota</taxon>
        <taxon>Metazoa</taxon>
        <taxon>Ecdysozoa</taxon>
        <taxon>Arthropoda</taxon>
        <taxon>Chelicerata</taxon>
        <taxon>Arachnida</taxon>
        <taxon>Acari</taxon>
        <taxon>Parasitiformes</taxon>
        <taxon>Ixodida</taxon>
        <taxon>Ixodoidea</taxon>
        <taxon>Ixodidae</taxon>
        <taxon>Rhipicephalinae</taxon>
        <taxon>Rhipicephalus</taxon>
        <taxon>Rhipicephalus</taxon>
    </lineage>
</organism>
<keyword evidence="1" id="KW-1133">Transmembrane helix</keyword>